<dbReference type="InterPro" id="IPR038727">
    <property type="entry name" value="NadR/Ttd14_AAA_dom"/>
</dbReference>
<keyword evidence="3" id="KW-1185">Reference proteome</keyword>
<dbReference type="RefSeq" id="WP_166400981.1">
    <property type="nucleotide sequence ID" value="NZ_JAANAS010000094.1"/>
</dbReference>
<evidence type="ECO:0000259" key="1">
    <source>
        <dbReference type="Pfam" id="PF13521"/>
    </source>
</evidence>
<dbReference type="SUPFAM" id="SSF52540">
    <property type="entry name" value="P-loop containing nucleoside triphosphate hydrolases"/>
    <property type="match status" value="1"/>
</dbReference>
<keyword evidence="2" id="KW-0067">ATP-binding</keyword>
<gene>
    <name evidence="2" type="ORF">G7034_10615</name>
</gene>
<dbReference type="Proteomes" id="UP000643701">
    <property type="component" value="Unassembled WGS sequence"/>
</dbReference>
<evidence type="ECO:0000313" key="3">
    <source>
        <dbReference type="Proteomes" id="UP000643701"/>
    </source>
</evidence>
<dbReference type="GO" id="GO:0005524">
    <property type="term" value="F:ATP binding"/>
    <property type="evidence" value="ECO:0007669"/>
    <property type="project" value="UniProtKB-KW"/>
</dbReference>
<protein>
    <submittedName>
        <fullName evidence="2">ATP-binding protein</fullName>
    </submittedName>
</protein>
<evidence type="ECO:0000313" key="2">
    <source>
        <dbReference type="EMBL" id="NGZ90703.1"/>
    </source>
</evidence>
<accession>A0A967AGA1</accession>
<dbReference type="AlphaFoldDB" id="A0A967AGA1"/>
<dbReference type="EMBL" id="JAANAS010000094">
    <property type="protein sequence ID" value="NGZ90703.1"/>
    <property type="molecule type" value="Genomic_DNA"/>
</dbReference>
<keyword evidence="2" id="KW-0547">Nucleotide-binding</keyword>
<feature type="domain" description="NadR/Ttd14 AAA" evidence="1">
    <location>
        <begin position="9"/>
        <end position="169"/>
    </location>
</feature>
<comment type="caution">
    <text evidence="2">The sequence shown here is derived from an EMBL/GenBank/DDBJ whole genome shotgun (WGS) entry which is preliminary data.</text>
</comment>
<dbReference type="InterPro" id="IPR027417">
    <property type="entry name" value="P-loop_NTPase"/>
</dbReference>
<organism evidence="2 3">
    <name type="scientific">Psychroflexus maritimus</name>
    <dbReference type="NCBI Taxonomy" id="2714865"/>
    <lineage>
        <taxon>Bacteria</taxon>
        <taxon>Pseudomonadati</taxon>
        <taxon>Bacteroidota</taxon>
        <taxon>Flavobacteriia</taxon>
        <taxon>Flavobacteriales</taxon>
        <taxon>Flavobacteriaceae</taxon>
        <taxon>Psychroflexus</taxon>
    </lineage>
</organism>
<name>A0A967AGA1_9FLAO</name>
<dbReference type="Gene3D" id="3.40.50.300">
    <property type="entry name" value="P-loop containing nucleotide triphosphate hydrolases"/>
    <property type="match status" value="1"/>
</dbReference>
<proteinExistence type="predicted"/>
<dbReference type="Pfam" id="PF13521">
    <property type="entry name" value="AAA_28"/>
    <property type="match status" value="1"/>
</dbReference>
<sequence length="177" mass="20822">MNESRLNLLIGGPGTGKSSTLEELKKRGYPCFDEISREVTLQAQKEGIDQLFLKKPLLFSQKLLEGRIFQHQKAKSLNKTCYIDRGIPDITAYMDFFNESYPKEFTIANQKHIYDQVFYFPIWEHIYQQDNERYEDLEQAKKIDQQLLKTYTGLGYSIIEVPKTSINERIKFITQHN</sequence>
<reference evidence="2" key="1">
    <citation type="submission" date="2020-03" db="EMBL/GenBank/DDBJ databases">
        <title>Psychroflexus Maritimus sp. nov., isolate from marine sediment.</title>
        <authorList>
            <person name="Zhong Y.-L."/>
        </authorList>
    </citation>
    <scope>NUCLEOTIDE SEQUENCE</scope>
    <source>
        <strain evidence="2">C1</strain>
    </source>
</reference>